<feature type="transmembrane region" description="Helical" evidence="2">
    <location>
        <begin position="637"/>
        <end position="657"/>
    </location>
</feature>
<dbReference type="GO" id="GO:0008028">
    <property type="term" value="F:monocarboxylic acid transmembrane transporter activity"/>
    <property type="evidence" value="ECO:0007669"/>
    <property type="project" value="TreeGrafter"/>
</dbReference>
<evidence type="ECO:0000256" key="2">
    <source>
        <dbReference type="SAM" id="Phobius"/>
    </source>
</evidence>
<evidence type="ECO:0000256" key="1">
    <source>
        <dbReference type="SAM" id="MobiDB-lite"/>
    </source>
</evidence>
<feature type="transmembrane region" description="Helical" evidence="2">
    <location>
        <begin position="664"/>
        <end position="682"/>
    </location>
</feature>
<evidence type="ECO:0000313" key="4">
    <source>
        <dbReference type="Proteomes" id="UP000325440"/>
    </source>
</evidence>
<protein>
    <submittedName>
        <fullName evidence="3">Major facilitator superfamily,Major facilitator superfamily domain</fullName>
    </submittedName>
</protein>
<dbReference type="InterPro" id="IPR050327">
    <property type="entry name" value="Proton-linked_MCT"/>
</dbReference>
<dbReference type="AlphaFoldDB" id="A0A5E4MJK8"/>
<name>A0A5E4MJK8_9HEMI</name>
<keyword evidence="2" id="KW-1133">Transmembrane helix</keyword>
<feature type="transmembrane region" description="Helical" evidence="2">
    <location>
        <begin position="726"/>
        <end position="744"/>
    </location>
</feature>
<organism evidence="3 4">
    <name type="scientific">Cinara cedri</name>
    <dbReference type="NCBI Taxonomy" id="506608"/>
    <lineage>
        <taxon>Eukaryota</taxon>
        <taxon>Metazoa</taxon>
        <taxon>Ecdysozoa</taxon>
        <taxon>Arthropoda</taxon>
        <taxon>Hexapoda</taxon>
        <taxon>Insecta</taxon>
        <taxon>Pterygota</taxon>
        <taxon>Neoptera</taxon>
        <taxon>Paraneoptera</taxon>
        <taxon>Hemiptera</taxon>
        <taxon>Sternorrhyncha</taxon>
        <taxon>Aphidomorpha</taxon>
        <taxon>Aphidoidea</taxon>
        <taxon>Aphididae</taxon>
        <taxon>Lachninae</taxon>
        <taxon>Cinara</taxon>
    </lineage>
</organism>
<keyword evidence="2" id="KW-0812">Transmembrane</keyword>
<feature type="transmembrane region" description="Helical" evidence="2">
    <location>
        <begin position="123"/>
        <end position="143"/>
    </location>
</feature>
<dbReference type="OrthoDB" id="2213137at2759"/>
<accession>A0A5E4MJK8</accession>
<feature type="region of interest" description="Disordered" evidence="1">
    <location>
        <begin position="792"/>
        <end position="846"/>
    </location>
</feature>
<dbReference type="PANTHER" id="PTHR11360:SF286">
    <property type="entry name" value="GH22266P"/>
    <property type="match status" value="1"/>
</dbReference>
<gene>
    <name evidence="3" type="ORF">CINCED_3A004850</name>
</gene>
<dbReference type="EMBL" id="CABPRJ010000950">
    <property type="protein sequence ID" value="VVC31576.1"/>
    <property type="molecule type" value="Genomic_DNA"/>
</dbReference>
<dbReference type="InterPro" id="IPR011701">
    <property type="entry name" value="MFS"/>
</dbReference>
<evidence type="ECO:0000313" key="3">
    <source>
        <dbReference type="EMBL" id="VVC31576.1"/>
    </source>
</evidence>
<feature type="transmembrane region" description="Helical" evidence="2">
    <location>
        <begin position="240"/>
        <end position="257"/>
    </location>
</feature>
<dbReference type="PANTHER" id="PTHR11360">
    <property type="entry name" value="MONOCARBOXYLATE TRANSPORTER"/>
    <property type="match status" value="1"/>
</dbReference>
<feature type="transmembrane region" description="Helical" evidence="2">
    <location>
        <begin position="597"/>
        <end position="617"/>
    </location>
</feature>
<dbReference type="FunFam" id="1.20.1250.20:FF:000271">
    <property type="entry name" value="Monocarboxylate transporter"/>
    <property type="match status" value="1"/>
</dbReference>
<dbReference type="Proteomes" id="UP000325440">
    <property type="component" value="Unassembled WGS sequence"/>
</dbReference>
<feature type="region of interest" description="Disordered" evidence="1">
    <location>
        <begin position="349"/>
        <end position="400"/>
    </location>
</feature>
<feature type="transmembrane region" description="Helical" evidence="2">
    <location>
        <begin position="81"/>
        <end position="103"/>
    </location>
</feature>
<feature type="transmembrane region" description="Helical" evidence="2">
    <location>
        <begin position="150"/>
        <end position="168"/>
    </location>
</feature>
<reference evidence="3 4" key="1">
    <citation type="submission" date="2019-08" db="EMBL/GenBank/DDBJ databases">
        <authorList>
            <person name="Alioto T."/>
            <person name="Alioto T."/>
            <person name="Gomez Garrido J."/>
        </authorList>
    </citation>
    <scope>NUCLEOTIDE SEQUENCE [LARGE SCALE GENOMIC DNA]</scope>
</reference>
<feature type="compositionally biased region" description="Polar residues" evidence="1">
    <location>
        <begin position="378"/>
        <end position="388"/>
    </location>
</feature>
<dbReference type="CDD" id="cd17352">
    <property type="entry name" value="MFS_MCT_SLC16"/>
    <property type="match status" value="1"/>
</dbReference>
<feature type="transmembrane region" description="Helical" evidence="2">
    <location>
        <begin position="756"/>
        <end position="778"/>
    </location>
</feature>
<dbReference type="Pfam" id="PF07690">
    <property type="entry name" value="MFS_1"/>
    <property type="match status" value="2"/>
</dbReference>
<keyword evidence="2" id="KW-0472">Membrane</keyword>
<feature type="region of interest" description="Disordered" evidence="1">
    <location>
        <begin position="31"/>
        <end position="56"/>
    </location>
</feature>
<sequence length="846" mass="92125">MNNFMDYFVTKENYTNRGHWARARHVSETESECSAADRADETGRQNASSPPLAMGPVQNTDDDGISFCEYHDLPPPPDGGYGWVIVFASFMCNMVVDGIAYTFGVFLSEFVNYYQEGKGKTAWVGSLLSGMYLSVGPIVSALTNKYGCRVVCMAGSVIAAVAFALSTLSPNVNVLMLTYGFMGGIGFGLIYLPAVVCVGYYFETKRSLATGIAVCGSGFGTFAFAPIATMLLENFSWKTSNLILAGLILSCALFGALMKPLEYPNEGCKPLLQRMADEKRMQMERGSIGGSYFIVQLKDGSLEKRQKLPLNIDPGVHSSFNLDELVGSTGSPITPIPTMAVLPTIKEVKAPEQSGSSNSSSNAGSGELKSDNKKDNTTNENSKPQIPEQNGEKPNEANGAGDLNEVKAAIPRNASQPAFTTHVQGLPKNGSVPFFDRIRKTSASERYRPTLGPIKVSRPNLSSNGDIRKSIHLRLSNVSILGGSKNNNAEDMWSNVDSDSIGYTSSKTSIRGKETVRPMSRKDIFYSGSVLNLPEYRSQKSLASYRQSILSLPKSMMKDNDKDDDEEINEGCCSFLPESINSVLSSMMDASLLKNPVFMIIGISNVFGMAGLYVPFVYLVDFVKEARPLIDSNQASYLLSIIGITNTIGRVVCGFVADFPRVDSLFLNNICLLISTVAVAATPFCMTYAHFVIMAIFFGIAVSGYISLTSIILVDLLGLDKLTNAFGLLILFRGAAAIIGSPLAGAVYDWTKSYDLAFFMAAVFFLISAITSFMAAPLKRYLDQRQMALPQEDDDALTPIDEDDEEDDEEEDNTHHHHHQVPTIIETAPTPNKPPLQEIKQIESVV</sequence>
<dbReference type="SUPFAM" id="SSF103473">
    <property type="entry name" value="MFS general substrate transporter"/>
    <property type="match status" value="1"/>
</dbReference>
<feature type="compositionally biased region" description="Basic and acidic residues" evidence="1">
    <location>
        <begin position="368"/>
        <end position="377"/>
    </location>
</feature>
<feature type="transmembrane region" description="Helical" evidence="2">
    <location>
        <begin position="208"/>
        <end position="228"/>
    </location>
</feature>
<dbReference type="Gene3D" id="1.20.1250.20">
    <property type="entry name" value="MFS general substrate transporter like domains"/>
    <property type="match status" value="2"/>
</dbReference>
<feature type="compositionally biased region" description="Acidic residues" evidence="1">
    <location>
        <begin position="792"/>
        <end position="812"/>
    </location>
</feature>
<feature type="transmembrane region" description="Helical" evidence="2">
    <location>
        <begin position="688"/>
        <end position="714"/>
    </location>
</feature>
<dbReference type="InterPro" id="IPR036259">
    <property type="entry name" value="MFS_trans_sf"/>
</dbReference>
<feature type="transmembrane region" description="Helical" evidence="2">
    <location>
        <begin position="174"/>
        <end position="201"/>
    </location>
</feature>
<feature type="compositionally biased region" description="Low complexity" evidence="1">
    <location>
        <begin position="354"/>
        <end position="366"/>
    </location>
</feature>
<proteinExistence type="predicted"/>
<keyword evidence="4" id="KW-1185">Reference proteome</keyword>
<dbReference type="FunFam" id="1.20.1250.20:FF:000372">
    <property type="entry name" value="Monocarboxylate transporter"/>
    <property type="match status" value="1"/>
</dbReference>